<keyword evidence="1" id="KW-1133">Transmembrane helix</keyword>
<comment type="caution">
    <text evidence="2">The sequence shown here is derived from an EMBL/GenBank/DDBJ whole genome shotgun (WGS) entry which is preliminary data.</text>
</comment>
<evidence type="ECO:0008006" key="4">
    <source>
        <dbReference type="Google" id="ProtNLM"/>
    </source>
</evidence>
<sequence>MPIDVAVSLRHHYLTFLAVLVTGVVLILVCDGASRSTAVYVDCALGVASLLGAYALAPAPPPDRPRR</sequence>
<protein>
    <recommendedName>
        <fullName evidence="4">Integral membrane protein</fullName>
    </recommendedName>
</protein>
<evidence type="ECO:0000313" key="3">
    <source>
        <dbReference type="Proteomes" id="UP001271723"/>
    </source>
</evidence>
<keyword evidence="1" id="KW-0812">Transmembrane</keyword>
<name>A0ABU4LFY0_9ACTN</name>
<evidence type="ECO:0000256" key="1">
    <source>
        <dbReference type="SAM" id="Phobius"/>
    </source>
</evidence>
<dbReference type="Proteomes" id="UP001271723">
    <property type="component" value="Unassembled WGS sequence"/>
</dbReference>
<keyword evidence="1" id="KW-0472">Membrane</keyword>
<gene>
    <name evidence="2" type="ORF">PV517_37350</name>
</gene>
<accession>A0ABU4LFY0</accession>
<dbReference type="RefSeq" id="WP_086755869.1">
    <property type="nucleotide sequence ID" value="NZ_JAGJBZ010000003.1"/>
</dbReference>
<organism evidence="2 3">
    <name type="scientific">Streptomyces griseiscabiei</name>
    <dbReference type="NCBI Taxonomy" id="2993540"/>
    <lineage>
        <taxon>Bacteria</taxon>
        <taxon>Bacillati</taxon>
        <taxon>Actinomycetota</taxon>
        <taxon>Actinomycetes</taxon>
        <taxon>Kitasatosporales</taxon>
        <taxon>Streptomycetaceae</taxon>
        <taxon>Streptomyces</taxon>
    </lineage>
</organism>
<evidence type="ECO:0000313" key="2">
    <source>
        <dbReference type="EMBL" id="MDX2914326.1"/>
    </source>
</evidence>
<feature type="transmembrane region" description="Helical" evidence="1">
    <location>
        <begin position="12"/>
        <end position="30"/>
    </location>
</feature>
<keyword evidence="3" id="KW-1185">Reference proteome</keyword>
<feature type="transmembrane region" description="Helical" evidence="1">
    <location>
        <begin position="37"/>
        <end position="57"/>
    </location>
</feature>
<reference evidence="2 3" key="1">
    <citation type="journal article" date="2023" name="Microb. Genom.">
        <title>Mesoterricola silvestris gen. nov., sp. nov., Mesoterricola sediminis sp. nov., Geothrix oryzae sp. nov., Geothrix edaphica sp. nov., Geothrix rubra sp. nov., and Geothrix limicola sp. nov., six novel members of Acidobacteriota isolated from soils.</title>
        <authorList>
            <person name="Weisberg A.J."/>
            <person name="Pearce E."/>
            <person name="Kramer C.G."/>
            <person name="Chang J.H."/>
            <person name="Clarke C.R."/>
        </authorList>
    </citation>
    <scope>NUCLEOTIDE SEQUENCE [LARGE SCALE GENOMIC DNA]</scope>
    <source>
        <strain evidence="2 3">NRRL_B-2795</strain>
    </source>
</reference>
<dbReference type="EMBL" id="JARAVY010000019">
    <property type="protein sequence ID" value="MDX2914326.1"/>
    <property type="molecule type" value="Genomic_DNA"/>
</dbReference>
<proteinExistence type="predicted"/>